<dbReference type="Pfam" id="PF00563">
    <property type="entry name" value="EAL"/>
    <property type="match status" value="1"/>
</dbReference>
<keyword evidence="1" id="KW-0175">Coiled coil</keyword>
<dbReference type="InterPro" id="IPR035919">
    <property type="entry name" value="EAL_sf"/>
</dbReference>
<dbReference type="SMART" id="SM00052">
    <property type="entry name" value="EAL"/>
    <property type="match status" value="1"/>
</dbReference>
<dbReference type="Pfam" id="PF00990">
    <property type="entry name" value="GGDEF"/>
    <property type="match status" value="1"/>
</dbReference>
<dbReference type="CDD" id="cd01948">
    <property type="entry name" value="EAL"/>
    <property type="match status" value="1"/>
</dbReference>
<dbReference type="SUPFAM" id="SSF141868">
    <property type="entry name" value="EAL domain-like"/>
    <property type="match status" value="1"/>
</dbReference>
<accession>A0ABY6ABH2</accession>
<feature type="coiled-coil region" evidence="1">
    <location>
        <begin position="50"/>
        <end position="77"/>
    </location>
</feature>
<dbReference type="Gene3D" id="3.30.450.20">
    <property type="entry name" value="PAS domain"/>
    <property type="match status" value="1"/>
</dbReference>
<reference evidence="5" key="1">
    <citation type="submission" date="2020-06" db="EMBL/GenBank/DDBJ databases">
        <title>Thalassolituus marinus alknpb1M-1, a hydrocarbon-degrading bacterium isolated from the deep-sea overlying water using an in-situ strategy from the South China Sea basin.</title>
        <authorList>
            <person name="Dong C."/>
            <person name="Chen Y."/>
            <person name="Shao Z."/>
        </authorList>
    </citation>
    <scope>NUCLEOTIDE SEQUENCE [LARGE SCALE GENOMIC DNA]</scope>
    <source>
        <strain evidence="5">alknpb1M-1</strain>
    </source>
</reference>
<dbReference type="SUPFAM" id="SSF55785">
    <property type="entry name" value="PYP-like sensor domain (PAS domain)"/>
    <property type="match status" value="1"/>
</dbReference>
<dbReference type="SMART" id="SM00267">
    <property type="entry name" value="GGDEF"/>
    <property type="match status" value="1"/>
</dbReference>
<dbReference type="PANTHER" id="PTHR44757">
    <property type="entry name" value="DIGUANYLATE CYCLASE DGCP"/>
    <property type="match status" value="1"/>
</dbReference>
<dbReference type="InterPro" id="IPR029787">
    <property type="entry name" value="Nucleotide_cyclase"/>
</dbReference>
<evidence type="ECO:0000259" key="3">
    <source>
        <dbReference type="PROSITE" id="PS50887"/>
    </source>
</evidence>
<dbReference type="SUPFAM" id="SSF55073">
    <property type="entry name" value="Nucleotide cyclase"/>
    <property type="match status" value="1"/>
</dbReference>
<name>A0ABY6ABH2_9GAMM</name>
<dbReference type="InterPro" id="IPR052155">
    <property type="entry name" value="Biofilm_reg_signaling"/>
</dbReference>
<dbReference type="EMBL" id="CP054475">
    <property type="protein sequence ID" value="UXD87779.1"/>
    <property type="molecule type" value="Genomic_DNA"/>
</dbReference>
<evidence type="ECO:0000259" key="2">
    <source>
        <dbReference type="PROSITE" id="PS50883"/>
    </source>
</evidence>
<dbReference type="InterPro" id="IPR035965">
    <property type="entry name" value="PAS-like_dom_sf"/>
</dbReference>
<dbReference type="InterPro" id="IPR043128">
    <property type="entry name" value="Rev_trsase/Diguanyl_cyclase"/>
</dbReference>
<dbReference type="NCBIfam" id="TIGR00254">
    <property type="entry name" value="GGDEF"/>
    <property type="match status" value="1"/>
</dbReference>
<dbReference type="CDD" id="cd01949">
    <property type="entry name" value="GGDEF"/>
    <property type="match status" value="1"/>
</dbReference>
<feature type="domain" description="EAL" evidence="2">
    <location>
        <begin position="373"/>
        <end position="633"/>
    </location>
</feature>
<gene>
    <name evidence="4" type="ORF">HUF19_10165</name>
</gene>
<dbReference type="Proteomes" id="UP001065322">
    <property type="component" value="Chromosome"/>
</dbReference>
<evidence type="ECO:0000313" key="5">
    <source>
        <dbReference type="Proteomes" id="UP001065322"/>
    </source>
</evidence>
<dbReference type="InterPro" id="IPR001633">
    <property type="entry name" value="EAL_dom"/>
</dbReference>
<dbReference type="Gene3D" id="3.30.70.270">
    <property type="match status" value="1"/>
</dbReference>
<sequence>MHRLLKRQLKRHFQDSVPEQFQLLLQAISDAYDQADLDREMLERSLALTAEELLERNQRLSQNLQAQQQAQADLKASYEILDATLNASKEGILVVSADTDRPIAVNKHYLLLMGLSEERINHMTGADLFRNSFLQLFEGQQLYDQLKEMRNHEHGSHRIYPMRKGGWLEVYAVKHPVAGYIWMLRDISEIREKEETITYQAQHDSLTGLPNRVLLQDRLELSINRAQAQHSRIALCYIDLDGFKTINDSLGHASGDRLLIEVAQRLKQGIKPQDTLARVGGDEFVVIMDDISGQDEVLQRADNMLATLMPPVELDQRSFFIGASIGIAMYPNDGEDSGLLMRNADIAMYRAKANGKNCFHFFTPSLERIAQHRLQMETELRRAIEQDQLELYYQPKVFLQSDPRGARTGQLHSFEALLRWQRPDGSFVSPESFIHIAEEAGMISQIGQMVVEKACHQARQWLNEGYESNISINLSPRQFLIPGFHEDIVDTIRSYGIPSAMISVEITESLLMQDLVSARGVLEYFRAHDVFVYLDDFGSGFSSLNYLKTLPVDAIKIDRTFVRDLSTSSADRAIANTIITLGKQLNKLIVAEGIETVEQANFLIDSGCDLAQGYFYGRPVNGESARHYFQLSPTLPAATSPLAKPGASE</sequence>
<dbReference type="PANTHER" id="PTHR44757:SF2">
    <property type="entry name" value="BIOFILM ARCHITECTURE MAINTENANCE PROTEIN MBAA"/>
    <property type="match status" value="1"/>
</dbReference>
<protein>
    <submittedName>
        <fullName evidence="4">EAL domain-containing protein</fullName>
    </submittedName>
</protein>
<dbReference type="PROSITE" id="PS50883">
    <property type="entry name" value="EAL"/>
    <property type="match status" value="1"/>
</dbReference>
<proteinExistence type="predicted"/>
<dbReference type="PROSITE" id="PS50887">
    <property type="entry name" value="GGDEF"/>
    <property type="match status" value="1"/>
</dbReference>
<dbReference type="RefSeq" id="WP_260996558.1">
    <property type="nucleotide sequence ID" value="NZ_CP054475.1"/>
</dbReference>
<organism evidence="4 5">
    <name type="scientific">Thalassolituus hydrocarboniclasticus</name>
    <dbReference type="NCBI Taxonomy" id="2742796"/>
    <lineage>
        <taxon>Bacteria</taxon>
        <taxon>Pseudomonadati</taxon>
        <taxon>Pseudomonadota</taxon>
        <taxon>Gammaproteobacteria</taxon>
        <taxon>Oceanospirillales</taxon>
        <taxon>Oceanospirillaceae</taxon>
        <taxon>Thalassolituus</taxon>
    </lineage>
</organism>
<dbReference type="Gene3D" id="3.20.20.450">
    <property type="entry name" value="EAL domain"/>
    <property type="match status" value="1"/>
</dbReference>
<feature type="domain" description="GGDEF" evidence="3">
    <location>
        <begin position="231"/>
        <end position="364"/>
    </location>
</feature>
<evidence type="ECO:0000313" key="4">
    <source>
        <dbReference type="EMBL" id="UXD87779.1"/>
    </source>
</evidence>
<evidence type="ECO:0000256" key="1">
    <source>
        <dbReference type="SAM" id="Coils"/>
    </source>
</evidence>
<keyword evidence="5" id="KW-1185">Reference proteome</keyword>
<dbReference type="InterPro" id="IPR000160">
    <property type="entry name" value="GGDEF_dom"/>
</dbReference>